<dbReference type="PROSITE" id="PS00221">
    <property type="entry name" value="MIP"/>
    <property type="match status" value="1"/>
</dbReference>
<feature type="transmembrane region" description="Helical" evidence="9">
    <location>
        <begin position="144"/>
        <end position="162"/>
    </location>
</feature>
<evidence type="ECO:0000256" key="2">
    <source>
        <dbReference type="ARBA" id="ARBA00006175"/>
    </source>
</evidence>
<dbReference type="GO" id="GO:0015250">
    <property type="term" value="F:water channel activity"/>
    <property type="evidence" value="ECO:0007669"/>
    <property type="project" value="TreeGrafter"/>
</dbReference>
<keyword evidence="5 9" id="KW-1133">Transmembrane helix</keyword>
<comment type="function">
    <text evidence="7">Aquaglyceroporin that may modulate the water content and osmolytes during anhydrobiosis.</text>
</comment>
<dbReference type="Gene3D" id="1.20.1080.10">
    <property type="entry name" value="Glycerol uptake facilitator protein"/>
    <property type="match status" value="1"/>
</dbReference>
<reference evidence="10" key="1">
    <citation type="submission" date="2016-08" db="EMBL/GenBank/DDBJ databases">
        <title>Identification of aquaporins from Blomia tropicalis.</title>
        <authorList>
            <person name="Cui Y."/>
        </authorList>
    </citation>
    <scope>NUCLEOTIDE SEQUENCE</scope>
</reference>
<dbReference type="InterPro" id="IPR022357">
    <property type="entry name" value="MIP_CS"/>
</dbReference>
<dbReference type="GO" id="GO:0016323">
    <property type="term" value="C:basolateral plasma membrane"/>
    <property type="evidence" value="ECO:0007669"/>
    <property type="project" value="TreeGrafter"/>
</dbReference>
<gene>
    <name evidence="10" type="primary">AQP1</name>
</gene>
<feature type="transmembrane region" description="Helical" evidence="9">
    <location>
        <begin position="225"/>
        <end position="246"/>
    </location>
</feature>
<evidence type="ECO:0000256" key="1">
    <source>
        <dbReference type="ARBA" id="ARBA00004141"/>
    </source>
</evidence>
<feature type="transmembrane region" description="Helical" evidence="9">
    <location>
        <begin position="174"/>
        <end position="192"/>
    </location>
</feature>
<feature type="transmembrane region" description="Helical" evidence="9">
    <location>
        <begin position="90"/>
        <end position="112"/>
    </location>
</feature>
<feature type="transmembrane region" description="Helical" evidence="9">
    <location>
        <begin position="14"/>
        <end position="35"/>
    </location>
</feature>
<dbReference type="GO" id="GO:0015254">
    <property type="term" value="F:glycerol channel activity"/>
    <property type="evidence" value="ECO:0007669"/>
    <property type="project" value="TreeGrafter"/>
</dbReference>
<organism evidence="10">
    <name type="scientific">Blomia tropicalis</name>
    <name type="common">Mite</name>
    <dbReference type="NCBI Taxonomy" id="40697"/>
    <lineage>
        <taxon>Eukaryota</taxon>
        <taxon>Metazoa</taxon>
        <taxon>Ecdysozoa</taxon>
        <taxon>Arthropoda</taxon>
        <taxon>Chelicerata</taxon>
        <taxon>Arachnida</taxon>
        <taxon>Acari</taxon>
        <taxon>Acariformes</taxon>
        <taxon>Sarcoptiformes</taxon>
        <taxon>Astigmata</taxon>
        <taxon>Glycyphagoidea</taxon>
        <taxon>Echimyopodidae</taxon>
        <taxon>Blomia</taxon>
    </lineage>
</organism>
<comment type="subcellular location">
    <subcellularLocation>
        <location evidence="1">Membrane</location>
        <topology evidence="1">Multi-pass membrane protein</topology>
    </subcellularLocation>
</comment>
<accession>A0A1Z1W2A3</accession>
<sequence>MVNWSIKNANIREFLAELLGTCVLTCLGCAGNALVNVRDAGNVGMIVVPITWGLALTVAIYVCGGVSGGHVNPAVTLGMASVGKLPWSKVLHYFAAQYLGAFIGAVLTFVVYREAITNTKGINNLTMGIFGTYSAPNISTGTALLDQIICTAFFLLIICAIVDERNMAVPKGLVPLAIGFANIGLLHISFGYNCGTPLNPARDFSPRLLTAMAGWGGETFSYHNFGYFWVPIVACHIGGILGCWIYRLFIENHWPNDNYEFGNNNDTENRYTKGVRVTQN</sequence>
<dbReference type="InterPro" id="IPR023271">
    <property type="entry name" value="Aquaporin-like"/>
</dbReference>
<keyword evidence="6 9" id="KW-0472">Membrane</keyword>
<dbReference type="SUPFAM" id="SSF81338">
    <property type="entry name" value="Aquaporin-like"/>
    <property type="match status" value="1"/>
</dbReference>
<keyword evidence="3 8" id="KW-0813">Transport</keyword>
<dbReference type="PRINTS" id="PR00783">
    <property type="entry name" value="MINTRINSICP"/>
</dbReference>
<evidence type="ECO:0000256" key="9">
    <source>
        <dbReference type="SAM" id="Phobius"/>
    </source>
</evidence>
<proteinExistence type="evidence at transcript level"/>
<dbReference type="NCBIfam" id="TIGR00861">
    <property type="entry name" value="MIP"/>
    <property type="match status" value="1"/>
</dbReference>
<feature type="transmembrane region" description="Helical" evidence="9">
    <location>
        <begin position="47"/>
        <end position="70"/>
    </location>
</feature>
<name>A0A1Z1W2A3_BLOTA</name>
<evidence type="ECO:0000313" key="10">
    <source>
        <dbReference type="EMBL" id="ARX80210.1"/>
    </source>
</evidence>
<evidence type="ECO:0000256" key="4">
    <source>
        <dbReference type="ARBA" id="ARBA00022692"/>
    </source>
</evidence>
<dbReference type="InterPro" id="IPR050363">
    <property type="entry name" value="MIP/Aquaporin"/>
</dbReference>
<dbReference type="PANTHER" id="PTHR43829">
    <property type="entry name" value="AQUAPORIN OR AQUAGLYCEROPORIN RELATED"/>
    <property type="match status" value="1"/>
</dbReference>
<dbReference type="PANTHER" id="PTHR43829:SF9">
    <property type="entry name" value="AQUAPORIN-9"/>
    <property type="match status" value="1"/>
</dbReference>
<evidence type="ECO:0000256" key="6">
    <source>
        <dbReference type="ARBA" id="ARBA00023136"/>
    </source>
</evidence>
<dbReference type="InterPro" id="IPR000425">
    <property type="entry name" value="MIP"/>
</dbReference>
<evidence type="ECO:0000256" key="8">
    <source>
        <dbReference type="RuleBase" id="RU000477"/>
    </source>
</evidence>
<keyword evidence="4 8" id="KW-0812">Transmembrane</keyword>
<evidence type="ECO:0000256" key="3">
    <source>
        <dbReference type="ARBA" id="ARBA00022448"/>
    </source>
</evidence>
<dbReference type="CDD" id="cd00333">
    <property type="entry name" value="MIP"/>
    <property type="match status" value="1"/>
</dbReference>
<comment type="similarity">
    <text evidence="2 8">Belongs to the MIP/aquaporin (TC 1.A.8) family.</text>
</comment>
<evidence type="ECO:0000256" key="5">
    <source>
        <dbReference type="ARBA" id="ARBA00022989"/>
    </source>
</evidence>
<dbReference type="Pfam" id="PF00230">
    <property type="entry name" value="MIP"/>
    <property type="match status" value="1"/>
</dbReference>
<evidence type="ECO:0000256" key="7">
    <source>
        <dbReference type="ARBA" id="ARBA00045280"/>
    </source>
</evidence>
<protein>
    <submittedName>
        <fullName evidence="10">Aquaporin</fullName>
    </submittedName>
</protein>
<dbReference type="EMBL" id="KX655540">
    <property type="protein sequence ID" value="ARX80210.1"/>
    <property type="molecule type" value="mRNA"/>
</dbReference>
<dbReference type="OrthoDB" id="3222at2759"/>
<dbReference type="AlphaFoldDB" id="A0A1Z1W2A3"/>